<evidence type="ECO:0000259" key="2">
    <source>
        <dbReference type="Pfam" id="PF13986"/>
    </source>
</evidence>
<feature type="domain" description="DUF4224" evidence="2">
    <location>
        <begin position="5"/>
        <end position="49"/>
    </location>
</feature>
<dbReference type="KEGG" id="apes:FOC84_22355"/>
<keyword evidence="4" id="KW-1185">Reference proteome</keyword>
<dbReference type="EMBL" id="CP053985">
    <property type="protein sequence ID" value="QKH37524.1"/>
    <property type="molecule type" value="Genomic_DNA"/>
</dbReference>
<reference evidence="3 4" key="1">
    <citation type="submission" date="2020-05" db="EMBL/GenBank/DDBJ databases">
        <title>FDA dAtabase for Regulatory Grade micrObial Sequences (FDA-ARGOS): Supporting development and validation of Infectious Disease Dx tests.</title>
        <authorList>
            <person name="Sproer C."/>
            <person name="Gronow S."/>
            <person name="Severitt S."/>
            <person name="Schroder I."/>
            <person name="Tallon L."/>
            <person name="Sadzewicz L."/>
            <person name="Zhao X."/>
            <person name="Vavikolanu K."/>
            <person name="Mehta A."/>
            <person name="Aluvathingal J."/>
            <person name="Nadendla S."/>
            <person name="Myers T."/>
            <person name="Yan Y."/>
            <person name="Sichtig H."/>
        </authorList>
    </citation>
    <scope>NUCLEOTIDE SEQUENCE [LARGE SCALE GENOMIC DNA]</scope>
    <source>
        <strain evidence="3 4">FDAARGOS_790</strain>
    </source>
</reference>
<feature type="compositionally biased region" description="Basic and acidic residues" evidence="1">
    <location>
        <begin position="73"/>
        <end position="85"/>
    </location>
</feature>
<organism evidence="3 4">
    <name type="scientific">Achromobacter pestifer</name>
    <dbReference type="NCBI Taxonomy" id="1353889"/>
    <lineage>
        <taxon>Bacteria</taxon>
        <taxon>Pseudomonadati</taxon>
        <taxon>Pseudomonadota</taxon>
        <taxon>Betaproteobacteria</taxon>
        <taxon>Burkholderiales</taxon>
        <taxon>Alcaligenaceae</taxon>
        <taxon>Achromobacter</taxon>
    </lineage>
</organism>
<protein>
    <submittedName>
        <fullName evidence="3">DUF4224 domain-containing protein</fullName>
    </submittedName>
</protein>
<dbReference type="InterPro" id="IPR025319">
    <property type="entry name" value="DUF4224"/>
</dbReference>
<dbReference type="RefSeq" id="WP_173146362.1">
    <property type="nucleotide sequence ID" value="NZ_CP053985.1"/>
</dbReference>
<accession>A0A7D4INM0</accession>
<name>A0A7D4INM0_9BURK</name>
<sequence>MNEYLSASDLAELVGCKPNQRAMMARWLNRHGWRYVVDKNGIPRVLRAYRDKKLGVVDGQQKAGLTSAPNRDAFARMGEDRDRKAVQARRQAAH</sequence>
<evidence type="ECO:0000313" key="4">
    <source>
        <dbReference type="Proteomes" id="UP000500970"/>
    </source>
</evidence>
<gene>
    <name evidence="3" type="ORF">FOC84_22355</name>
</gene>
<dbReference type="AlphaFoldDB" id="A0A7D4INM0"/>
<dbReference type="Pfam" id="PF13986">
    <property type="entry name" value="DUF4224"/>
    <property type="match status" value="1"/>
</dbReference>
<proteinExistence type="predicted"/>
<evidence type="ECO:0000313" key="3">
    <source>
        <dbReference type="EMBL" id="QKH37524.1"/>
    </source>
</evidence>
<feature type="region of interest" description="Disordered" evidence="1">
    <location>
        <begin position="64"/>
        <end position="94"/>
    </location>
</feature>
<dbReference type="Proteomes" id="UP000500970">
    <property type="component" value="Chromosome"/>
</dbReference>
<evidence type="ECO:0000256" key="1">
    <source>
        <dbReference type="SAM" id="MobiDB-lite"/>
    </source>
</evidence>